<evidence type="ECO:0000256" key="1">
    <source>
        <dbReference type="SAM" id="Phobius"/>
    </source>
</evidence>
<sequence length="504" mass="55483">MPAVEIKDIGTGSAMILPGNTSDFKISSFVPDLYGLDFCREQGIPVLFRPGSCPASGASDTAAAFDYLTSVYSDIKNVTASGMIMAGYPDYKPLAEVMKRKGITFSQTEFIKQVGAAGFAKTMYPMVIPLHSLTRDEVISRSISRLQITERFVRAVHERSVRLIMVRPYDLNMGGRLEVFIEDLASTSGSIKARGYEFGWPSNIGIWPDSIPGALACGITLIFCGWFYIVRLKGGEEERVGIRLLSFLILLSLIISAGMWKVSLLARVLGGLCGALAASEAALSALESYKKPVLGAIKGLFIVTAGGLAIATFYGTTMAALRLTPFSGVKLTLLLPPLLVLVHDLRRRVHPESLPEIINRPAVWGELFLIGIMMLAMLVMALRSDNVSNVPTWEVAFREFMERTLLVRPRTKEFLIGYPALVFYWYVVRKGWIPGYREAVRIVSVLAFSSAVNTFCHFHTLLSLSVIRTINGWWLGLLIGVIAVAVINYAVVPMSKKLTREIHS</sequence>
<name>A0A645BSF0_9ZZZZ</name>
<feature type="transmembrane region" description="Helical" evidence="1">
    <location>
        <begin position="211"/>
        <end position="230"/>
    </location>
</feature>
<feature type="transmembrane region" description="Helical" evidence="1">
    <location>
        <begin position="472"/>
        <end position="492"/>
    </location>
</feature>
<dbReference type="AlphaFoldDB" id="A0A645BSF0"/>
<feature type="transmembrane region" description="Helical" evidence="1">
    <location>
        <begin position="293"/>
        <end position="314"/>
    </location>
</feature>
<dbReference type="InterPro" id="IPR043748">
    <property type="entry name" value="DUF5693"/>
</dbReference>
<feature type="transmembrane region" description="Helical" evidence="1">
    <location>
        <begin position="440"/>
        <end position="460"/>
    </location>
</feature>
<feature type="transmembrane region" description="Helical" evidence="1">
    <location>
        <begin position="411"/>
        <end position="428"/>
    </location>
</feature>
<accession>A0A645BSF0</accession>
<feature type="transmembrane region" description="Helical" evidence="1">
    <location>
        <begin position="266"/>
        <end position="286"/>
    </location>
</feature>
<evidence type="ECO:0000313" key="2">
    <source>
        <dbReference type="EMBL" id="MPM64714.1"/>
    </source>
</evidence>
<keyword evidence="1" id="KW-0812">Transmembrane</keyword>
<feature type="transmembrane region" description="Helical" evidence="1">
    <location>
        <begin position="363"/>
        <end position="382"/>
    </location>
</feature>
<organism evidence="2">
    <name type="scientific">bioreactor metagenome</name>
    <dbReference type="NCBI Taxonomy" id="1076179"/>
    <lineage>
        <taxon>unclassified sequences</taxon>
        <taxon>metagenomes</taxon>
        <taxon>ecological metagenomes</taxon>
    </lineage>
</organism>
<protein>
    <submittedName>
        <fullName evidence="2">Uncharacterized protein</fullName>
    </submittedName>
</protein>
<keyword evidence="1" id="KW-0472">Membrane</keyword>
<feature type="transmembrane region" description="Helical" evidence="1">
    <location>
        <begin position="242"/>
        <end position="260"/>
    </location>
</feature>
<gene>
    <name evidence="2" type="ORF">SDC9_111602</name>
</gene>
<dbReference type="Pfam" id="PF18949">
    <property type="entry name" value="DUF5693"/>
    <property type="match status" value="1"/>
</dbReference>
<keyword evidence="1" id="KW-1133">Transmembrane helix</keyword>
<comment type="caution">
    <text evidence="2">The sequence shown here is derived from an EMBL/GenBank/DDBJ whole genome shotgun (WGS) entry which is preliminary data.</text>
</comment>
<feature type="transmembrane region" description="Helical" evidence="1">
    <location>
        <begin position="320"/>
        <end position="342"/>
    </location>
</feature>
<dbReference type="EMBL" id="VSSQ01020105">
    <property type="protein sequence ID" value="MPM64714.1"/>
    <property type="molecule type" value="Genomic_DNA"/>
</dbReference>
<proteinExistence type="predicted"/>
<reference evidence="2" key="1">
    <citation type="submission" date="2019-08" db="EMBL/GenBank/DDBJ databases">
        <authorList>
            <person name="Kucharzyk K."/>
            <person name="Murdoch R.W."/>
            <person name="Higgins S."/>
            <person name="Loffler F."/>
        </authorList>
    </citation>
    <scope>NUCLEOTIDE SEQUENCE</scope>
</reference>